<feature type="domain" description="MPN" evidence="6">
    <location>
        <begin position="2"/>
        <end position="125"/>
    </location>
</feature>
<protein>
    <submittedName>
        <fullName evidence="7">Proteasome lid subunit RPN8/RPN11, contains Jab1/MPN metalloenzyme (JAMM) motif</fullName>
    </submittedName>
</protein>
<dbReference type="PROSITE" id="PS50249">
    <property type="entry name" value="MPN"/>
    <property type="match status" value="1"/>
</dbReference>
<dbReference type="Pfam" id="PF14464">
    <property type="entry name" value="Prok-JAB"/>
    <property type="match status" value="1"/>
</dbReference>
<dbReference type="InterPro" id="IPR037518">
    <property type="entry name" value="MPN"/>
</dbReference>
<dbReference type="OrthoDB" id="1494599at2"/>
<evidence type="ECO:0000256" key="4">
    <source>
        <dbReference type="ARBA" id="ARBA00022833"/>
    </source>
</evidence>
<dbReference type="InterPro" id="IPR000555">
    <property type="entry name" value="JAMM/MPN+_dom"/>
</dbReference>
<dbReference type="SUPFAM" id="SSF102712">
    <property type="entry name" value="JAB1/MPN domain"/>
    <property type="match status" value="1"/>
</dbReference>
<keyword evidence="3" id="KW-0378">Hydrolase</keyword>
<dbReference type="SMART" id="SM00232">
    <property type="entry name" value="JAB_MPN"/>
    <property type="match status" value="1"/>
</dbReference>
<dbReference type="STRING" id="137658.SAMN05216186_102288"/>
<keyword evidence="5" id="KW-0482">Metalloprotease</keyword>
<dbReference type="CDD" id="cd08070">
    <property type="entry name" value="MPN_like"/>
    <property type="match status" value="1"/>
</dbReference>
<dbReference type="PANTHER" id="PTHR34858">
    <property type="entry name" value="CYSO-CYSTEINE PEPTIDASE"/>
    <property type="match status" value="1"/>
</dbReference>
<evidence type="ECO:0000256" key="2">
    <source>
        <dbReference type="ARBA" id="ARBA00022723"/>
    </source>
</evidence>
<dbReference type="PANTHER" id="PTHR34858:SF1">
    <property type="entry name" value="CYSO-CYSTEINE PEPTIDASE"/>
    <property type="match status" value="1"/>
</dbReference>
<dbReference type="GO" id="GO:0000502">
    <property type="term" value="C:proteasome complex"/>
    <property type="evidence" value="ECO:0007669"/>
    <property type="project" value="UniProtKB-KW"/>
</dbReference>
<dbReference type="GO" id="GO:0006508">
    <property type="term" value="P:proteolysis"/>
    <property type="evidence" value="ECO:0007669"/>
    <property type="project" value="UniProtKB-KW"/>
</dbReference>
<keyword evidence="7" id="KW-0647">Proteasome</keyword>
<sequence>MLIILSELLDAMLAQAREDHPIETCGVIAGPIGSRRPTRMIPMRNVAQSETFFQFDPQEQLRVWREMEALGEEPCVIYHSHTHSAGYPSRDDIRLAGEPQAHYVILCTAENAGAPVRSFRIVDGKATEETIQAVAQYPTALAG</sequence>
<keyword evidence="1" id="KW-0645">Protease</keyword>
<dbReference type="EMBL" id="FNFD01000002">
    <property type="protein sequence ID" value="SDJ67260.1"/>
    <property type="molecule type" value="Genomic_DNA"/>
</dbReference>
<dbReference type="GO" id="GO:0008270">
    <property type="term" value="F:zinc ion binding"/>
    <property type="evidence" value="ECO:0007669"/>
    <property type="project" value="TreeGrafter"/>
</dbReference>
<name>A0A1G8VPY5_9PSED</name>
<dbReference type="RefSeq" id="WP_084334867.1">
    <property type="nucleotide sequence ID" value="NZ_FNFD01000002.1"/>
</dbReference>
<keyword evidence="8" id="KW-1185">Reference proteome</keyword>
<proteinExistence type="predicted"/>
<evidence type="ECO:0000256" key="5">
    <source>
        <dbReference type="ARBA" id="ARBA00023049"/>
    </source>
</evidence>
<evidence type="ECO:0000256" key="1">
    <source>
        <dbReference type="ARBA" id="ARBA00022670"/>
    </source>
</evidence>
<dbReference type="Gene3D" id="3.40.140.10">
    <property type="entry name" value="Cytidine Deaminase, domain 2"/>
    <property type="match status" value="1"/>
</dbReference>
<keyword evidence="4" id="KW-0862">Zinc</keyword>
<reference evidence="7 8" key="1">
    <citation type="submission" date="2016-10" db="EMBL/GenBank/DDBJ databases">
        <authorList>
            <person name="de Groot N.N."/>
        </authorList>
    </citation>
    <scope>NUCLEOTIDE SEQUENCE [LARGE SCALE GENOMIC DNA]</scope>
    <source>
        <strain evidence="7 8">JCM 21544</strain>
    </source>
</reference>
<organism evidence="7 8">
    <name type="scientific">Pseudomonas indica</name>
    <dbReference type="NCBI Taxonomy" id="137658"/>
    <lineage>
        <taxon>Bacteria</taxon>
        <taxon>Pseudomonadati</taxon>
        <taxon>Pseudomonadota</taxon>
        <taxon>Gammaproteobacteria</taxon>
        <taxon>Pseudomonadales</taxon>
        <taxon>Pseudomonadaceae</taxon>
        <taxon>Pseudomonas</taxon>
    </lineage>
</organism>
<evidence type="ECO:0000313" key="8">
    <source>
        <dbReference type="Proteomes" id="UP000198706"/>
    </source>
</evidence>
<evidence type="ECO:0000313" key="7">
    <source>
        <dbReference type="EMBL" id="SDJ67260.1"/>
    </source>
</evidence>
<keyword evidence="2" id="KW-0479">Metal-binding</keyword>
<dbReference type="AlphaFoldDB" id="A0A1G8VPY5"/>
<dbReference type="GO" id="GO:0008235">
    <property type="term" value="F:metalloexopeptidase activity"/>
    <property type="evidence" value="ECO:0007669"/>
    <property type="project" value="TreeGrafter"/>
</dbReference>
<dbReference type="InterPro" id="IPR051929">
    <property type="entry name" value="VirAsm_ModProt"/>
</dbReference>
<dbReference type="Proteomes" id="UP000198706">
    <property type="component" value="Unassembled WGS sequence"/>
</dbReference>
<gene>
    <name evidence="7" type="ORF">SAMN05216186_102288</name>
</gene>
<evidence type="ECO:0000259" key="6">
    <source>
        <dbReference type="PROSITE" id="PS50249"/>
    </source>
</evidence>
<evidence type="ECO:0000256" key="3">
    <source>
        <dbReference type="ARBA" id="ARBA00022801"/>
    </source>
</evidence>
<dbReference type="InterPro" id="IPR028090">
    <property type="entry name" value="JAB_dom_prok"/>
</dbReference>
<accession>A0A1G8VPY5</accession>